<gene>
    <name evidence="1" type="ORF">MRB53_023042</name>
</gene>
<name>A0ACC2L8F1_PERAE</name>
<organism evidence="1 2">
    <name type="scientific">Persea americana</name>
    <name type="common">Avocado</name>
    <dbReference type="NCBI Taxonomy" id="3435"/>
    <lineage>
        <taxon>Eukaryota</taxon>
        <taxon>Viridiplantae</taxon>
        <taxon>Streptophyta</taxon>
        <taxon>Embryophyta</taxon>
        <taxon>Tracheophyta</taxon>
        <taxon>Spermatophyta</taxon>
        <taxon>Magnoliopsida</taxon>
        <taxon>Magnoliidae</taxon>
        <taxon>Laurales</taxon>
        <taxon>Lauraceae</taxon>
        <taxon>Persea</taxon>
    </lineage>
</organism>
<proteinExistence type="predicted"/>
<dbReference type="Proteomes" id="UP001234297">
    <property type="component" value="Chromosome 7"/>
</dbReference>
<evidence type="ECO:0000313" key="1">
    <source>
        <dbReference type="EMBL" id="KAJ8629719.1"/>
    </source>
</evidence>
<evidence type="ECO:0000313" key="2">
    <source>
        <dbReference type="Proteomes" id="UP001234297"/>
    </source>
</evidence>
<accession>A0ACC2L8F1</accession>
<keyword evidence="2" id="KW-1185">Reference proteome</keyword>
<sequence length="120" mass="13421">MKQKIVMKVQMNCQKCRSKALEIAASAAGVNYVAIEGNDEDRVVVIGDGVDPISLINLMRKKVGHTDVVTVEEVKPDAEKKEEKGGVSEPTQWIYHDNHHPRFIIYKPIYETDPPGCSIM</sequence>
<protein>
    <submittedName>
        <fullName evidence="1">Uncharacterized protein</fullName>
    </submittedName>
</protein>
<reference evidence="1 2" key="1">
    <citation type="journal article" date="2022" name="Hortic Res">
        <title>A haplotype resolved chromosomal level avocado genome allows analysis of novel avocado genes.</title>
        <authorList>
            <person name="Nath O."/>
            <person name="Fletcher S.J."/>
            <person name="Hayward A."/>
            <person name="Shaw L.M."/>
            <person name="Masouleh A.K."/>
            <person name="Furtado A."/>
            <person name="Henry R.J."/>
            <person name="Mitter N."/>
        </authorList>
    </citation>
    <scope>NUCLEOTIDE SEQUENCE [LARGE SCALE GENOMIC DNA]</scope>
    <source>
        <strain evidence="2">cv. Hass</strain>
    </source>
</reference>
<comment type="caution">
    <text evidence="1">The sequence shown here is derived from an EMBL/GenBank/DDBJ whole genome shotgun (WGS) entry which is preliminary data.</text>
</comment>
<dbReference type="EMBL" id="CM056815">
    <property type="protein sequence ID" value="KAJ8629719.1"/>
    <property type="molecule type" value="Genomic_DNA"/>
</dbReference>